<dbReference type="AlphaFoldDB" id="A0AAW1JXS9"/>
<dbReference type="EMBL" id="JASPKY010000309">
    <property type="protein sequence ID" value="KAK9709464.1"/>
    <property type="molecule type" value="Genomic_DNA"/>
</dbReference>
<accession>A0AAW1JXS9</accession>
<feature type="compositionally biased region" description="Polar residues" evidence="1">
    <location>
        <begin position="10"/>
        <end position="20"/>
    </location>
</feature>
<protein>
    <submittedName>
        <fullName evidence="2">Uncharacterized protein</fullName>
    </submittedName>
</protein>
<evidence type="ECO:0000313" key="3">
    <source>
        <dbReference type="Proteomes" id="UP001458880"/>
    </source>
</evidence>
<proteinExistence type="predicted"/>
<reference evidence="2 3" key="1">
    <citation type="journal article" date="2024" name="BMC Genomics">
        <title>De novo assembly and annotation of Popillia japonica's genome with initial clues to its potential as an invasive pest.</title>
        <authorList>
            <person name="Cucini C."/>
            <person name="Boschi S."/>
            <person name="Funari R."/>
            <person name="Cardaioli E."/>
            <person name="Iannotti N."/>
            <person name="Marturano G."/>
            <person name="Paoli F."/>
            <person name="Bruttini M."/>
            <person name="Carapelli A."/>
            <person name="Frati F."/>
            <person name="Nardi F."/>
        </authorList>
    </citation>
    <scope>NUCLEOTIDE SEQUENCE [LARGE SCALE GENOMIC DNA]</scope>
    <source>
        <strain evidence="2">DMR45628</strain>
    </source>
</reference>
<gene>
    <name evidence="2" type="ORF">QE152_g26614</name>
</gene>
<organism evidence="2 3">
    <name type="scientific">Popillia japonica</name>
    <name type="common">Japanese beetle</name>
    <dbReference type="NCBI Taxonomy" id="7064"/>
    <lineage>
        <taxon>Eukaryota</taxon>
        <taxon>Metazoa</taxon>
        <taxon>Ecdysozoa</taxon>
        <taxon>Arthropoda</taxon>
        <taxon>Hexapoda</taxon>
        <taxon>Insecta</taxon>
        <taxon>Pterygota</taxon>
        <taxon>Neoptera</taxon>
        <taxon>Endopterygota</taxon>
        <taxon>Coleoptera</taxon>
        <taxon>Polyphaga</taxon>
        <taxon>Scarabaeiformia</taxon>
        <taxon>Scarabaeidae</taxon>
        <taxon>Rutelinae</taxon>
        <taxon>Popillia</taxon>
    </lineage>
</organism>
<name>A0AAW1JXS9_POPJA</name>
<sequence length="146" mass="16475">MEKTGVLHQANESGHLSESGSSYWQIQLDRDLVETISAILPEWLKTNMADGGQQPQQQPPSTPRASPPKAIVDTSPLLNSMEQNKEYRISITLIYKKSNGRAQMLYELSELQDASLPIIRTHQDFRGYWCQVIISCRQMEIPGCGK</sequence>
<feature type="region of interest" description="Disordered" evidence="1">
    <location>
        <begin position="47"/>
        <end position="74"/>
    </location>
</feature>
<evidence type="ECO:0000256" key="1">
    <source>
        <dbReference type="SAM" id="MobiDB-lite"/>
    </source>
</evidence>
<comment type="caution">
    <text evidence="2">The sequence shown here is derived from an EMBL/GenBank/DDBJ whole genome shotgun (WGS) entry which is preliminary data.</text>
</comment>
<evidence type="ECO:0000313" key="2">
    <source>
        <dbReference type="EMBL" id="KAK9709464.1"/>
    </source>
</evidence>
<keyword evidence="3" id="KW-1185">Reference proteome</keyword>
<feature type="compositionally biased region" description="Pro residues" evidence="1">
    <location>
        <begin position="57"/>
        <end position="66"/>
    </location>
</feature>
<feature type="region of interest" description="Disordered" evidence="1">
    <location>
        <begin position="1"/>
        <end position="20"/>
    </location>
</feature>
<dbReference type="Proteomes" id="UP001458880">
    <property type="component" value="Unassembled WGS sequence"/>
</dbReference>